<keyword evidence="5" id="KW-0210">Decarboxylase</keyword>
<dbReference type="SUPFAM" id="SSF52518">
    <property type="entry name" value="Thiamin diphosphate-binding fold (THDP-binding)"/>
    <property type="match status" value="2"/>
</dbReference>
<evidence type="ECO:0000256" key="9">
    <source>
        <dbReference type="PIRSR" id="PIRSR036565-2"/>
    </source>
</evidence>
<dbReference type="RefSeq" id="WP_101817364.1">
    <property type="nucleotide sequence ID" value="NZ_PJZF01000015.1"/>
</dbReference>
<dbReference type="GO" id="GO:0030976">
    <property type="term" value="F:thiamine pyrophosphate binding"/>
    <property type="evidence" value="ECO:0007669"/>
    <property type="project" value="InterPro"/>
</dbReference>
<evidence type="ECO:0000256" key="7">
    <source>
        <dbReference type="ARBA" id="ARBA00023052"/>
    </source>
</evidence>
<evidence type="ECO:0000313" key="14">
    <source>
        <dbReference type="EMBL" id="PLR33961.1"/>
    </source>
</evidence>
<dbReference type="Gene3D" id="3.40.50.1220">
    <property type="entry name" value="TPP-binding domain"/>
    <property type="match status" value="1"/>
</dbReference>
<dbReference type="PIRSF" id="PIRSF036565">
    <property type="entry name" value="Pyruvt_ip_decrb"/>
    <property type="match status" value="1"/>
</dbReference>
<evidence type="ECO:0000256" key="5">
    <source>
        <dbReference type="ARBA" id="ARBA00022793"/>
    </source>
</evidence>
<keyword evidence="15" id="KW-1185">Reference proteome</keyword>
<dbReference type="CDD" id="cd07038">
    <property type="entry name" value="TPP_PYR_PDC_IPDC_like"/>
    <property type="match status" value="1"/>
</dbReference>
<evidence type="ECO:0000256" key="3">
    <source>
        <dbReference type="ARBA" id="ARBA00007812"/>
    </source>
</evidence>
<evidence type="ECO:0000259" key="13">
    <source>
        <dbReference type="Pfam" id="PF02776"/>
    </source>
</evidence>
<dbReference type="Pfam" id="PF00205">
    <property type="entry name" value="TPP_enzyme_M"/>
    <property type="match status" value="1"/>
</dbReference>
<evidence type="ECO:0000256" key="2">
    <source>
        <dbReference type="ARBA" id="ARBA00001964"/>
    </source>
</evidence>
<organism evidence="14 15">
    <name type="scientific">Chimaeribacter californicus</name>
    <dbReference type="NCBI Taxonomy" id="2060067"/>
    <lineage>
        <taxon>Bacteria</taxon>
        <taxon>Pseudomonadati</taxon>
        <taxon>Pseudomonadota</taxon>
        <taxon>Gammaproteobacteria</taxon>
        <taxon>Enterobacterales</taxon>
        <taxon>Yersiniaceae</taxon>
        <taxon>Chimaeribacter</taxon>
    </lineage>
</organism>
<dbReference type="CDD" id="cd02005">
    <property type="entry name" value="TPP_PDC_IPDC"/>
    <property type="match status" value="1"/>
</dbReference>
<keyword evidence="8" id="KW-0456">Lyase</keyword>
<evidence type="ECO:0000256" key="8">
    <source>
        <dbReference type="ARBA" id="ARBA00023239"/>
    </source>
</evidence>
<dbReference type="InterPro" id="IPR011766">
    <property type="entry name" value="TPP_enzyme_TPP-bd"/>
</dbReference>
<dbReference type="InterPro" id="IPR047213">
    <property type="entry name" value="TPP_PYR_PDC_IPDC-like"/>
</dbReference>
<comment type="cofactor">
    <cofactor evidence="1">
        <name>a metal cation</name>
        <dbReference type="ChEBI" id="CHEBI:25213"/>
    </cofactor>
</comment>
<comment type="caution">
    <text evidence="14">The sequence shown here is derived from an EMBL/GenBank/DDBJ whole genome shotgun (WGS) entry which is preliminary data.</text>
</comment>
<evidence type="ECO:0000259" key="12">
    <source>
        <dbReference type="Pfam" id="PF02775"/>
    </source>
</evidence>
<dbReference type="FunFam" id="3.40.50.970:FF:000024">
    <property type="entry name" value="Pyruvate decarboxylase isozyme"/>
    <property type="match status" value="1"/>
</dbReference>
<sequence length="559" mass="59563">MSEKVTVGDYLLARLSEVGVQHLFGVPGDYNLQFLDHVIDHPGITWVGCANELNAAYAADGYARCRGAGALLTTFGVGELSAINGTAGSYAEYVPVVHVVGAPPLASQQRGEWLHHSLGDGDFGHFARMAEEVTIAQARLTAENAQSEIDRVITTVLHERRPGYLLLPSDVAAAPLAAPPLPLARRQAECSPEALAAFTAAADTLLSRAGSAAILADFLADRFGVGDALNRWLAECGLPHSTLLLGKGVVNEQHPAFTGTYAGAASDEQVRATLEGADAVITVGVKFTDTITAGFSQQLPLEKTINLQPFQARVGAQVFNQVPMAEALAALQQVVARHRPRWRRVPVTRPALPPSASGRFDQPAFWQAIQAFLRPGDILIAEQGTACFGAAALTLPEGCRMVVQPLWGSIGYTLPAAFGAQVAQPDRRVVLLIGDGSAQLTAQELGSMIRDGLKPVIFIINNQGYTVERAIHGPRQRYNDIAQWNWTHLPQALGSRDGQVMALQAADTAQLHDALAQASAADKLALIEVILPKMDIPALLQAVTQAIEQRNSGKHSAAE</sequence>
<dbReference type="FunFam" id="3.40.50.970:FF:000019">
    <property type="entry name" value="Pyruvate decarboxylase isozyme"/>
    <property type="match status" value="1"/>
</dbReference>
<dbReference type="Pfam" id="PF02776">
    <property type="entry name" value="TPP_enzyme_N"/>
    <property type="match status" value="1"/>
</dbReference>
<evidence type="ECO:0000256" key="1">
    <source>
        <dbReference type="ARBA" id="ARBA00001920"/>
    </source>
</evidence>
<dbReference type="Pfam" id="PF02775">
    <property type="entry name" value="TPP_enzyme_C"/>
    <property type="match status" value="1"/>
</dbReference>
<feature type="domain" description="Thiamine pyrophosphate enzyme N-terminal TPP-binding" evidence="13">
    <location>
        <begin position="6"/>
        <end position="111"/>
    </location>
</feature>
<proteinExistence type="inferred from homology"/>
<dbReference type="InterPro" id="IPR029061">
    <property type="entry name" value="THDP-binding"/>
</dbReference>
<keyword evidence="4 9" id="KW-0479">Metal-binding</keyword>
<reference evidence="14 15" key="1">
    <citation type="submission" date="2017-12" db="EMBL/GenBank/DDBJ databases">
        <title>Characterization of six clinical isolates of Enterochimera gen. nov., a novel genus of the Yersiniaciae family and the three species Enterochimera arupensis sp. nov., Enterochimera coloradensis sp. nov, and Enterochimera californica sp. nov.</title>
        <authorList>
            <person name="Rossi A."/>
            <person name="Fisher M."/>
        </authorList>
    </citation>
    <scope>NUCLEOTIDE SEQUENCE [LARGE SCALE GENOMIC DNA]</scope>
    <source>
        <strain evidence="15">2015-Iso6</strain>
    </source>
</reference>
<dbReference type="InterPro" id="IPR047214">
    <property type="entry name" value="TPP_PDC_IPDC"/>
</dbReference>
<dbReference type="AlphaFoldDB" id="A0A2N5E0V3"/>
<dbReference type="EMBL" id="PJZF01000015">
    <property type="protein sequence ID" value="PLR33961.1"/>
    <property type="molecule type" value="Genomic_DNA"/>
</dbReference>
<evidence type="ECO:0000313" key="15">
    <source>
        <dbReference type="Proteomes" id="UP000234240"/>
    </source>
</evidence>
<gene>
    <name evidence="14" type="ORF">CYR55_16000</name>
</gene>
<evidence type="ECO:0000259" key="11">
    <source>
        <dbReference type="Pfam" id="PF00205"/>
    </source>
</evidence>
<dbReference type="GO" id="GO:0004737">
    <property type="term" value="F:pyruvate decarboxylase activity"/>
    <property type="evidence" value="ECO:0007669"/>
    <property type="project" value="TreeGrafter"/>
</dbReference>
<dbReference type="GO" id="GO:0000287">
    <property type="term" value="F:magnesium ion binding"/>
    <property type="evidence" value="ECO:0007669"/>
    <property type="project" value="InterPro"/>
</dbReference>
<dbReference type="GO" id="GO:0000949">
    <property type="term" value="P:aromatic amino acid family catabolic process to alcohol via Ehrlich pathway"/>
    <property type="evidence" value="ECO:0007669"/>
    <property type="project" value="TreeGrafter"/>
</dbReference>
<dbReference type="InterPro" id="IPR012001">
    <property type="entry name" value="Thiamin_PyroP_enz_TPP-bd_dom"/>
</dbReference>
<keyword evidence="6 9" id="KW-0460">Magnesium</keyword>
<name>A0A2N5E0V3_9GAMM</name>
<dbReference type="InterPro" id="IPR012000">
    <property type="entry name" value="Thiamin_PyroP_enz_cen_dom"/>
</dbReference>
<evidence type="ECO:0000256" key="6">
    <source>
        <dbReference type="ARBA" id="ARBA00022842"/>
    </source>
</evidence>
<protein>
    <submittedName>
        <fullName evidence="14">Indolepyruvate decarboxylase</fullName>
    </submittedName>
</protein>
<evidence type="ECO:0000256" key="4">
    <source>
        <dbReference type="ARBA" id="ARBA00022723"/>
    </source>
</evidence>
<feature type="binding site" evidence="9">
    <location>
        <position position="464"/>
    </location>
    <ligand>
        <name>Mg(2+)</name>
        <dbReference type="ChEBI" id="CHEBI:18420"/>
    </ligand>
</feature>
<comment type="similarity">
    <text evidence="3 10">Belongs to the TPP enzyme family.</text>
</comment>
<dbReference type="InterPro" id="IPR000399">
    <property type="entry name" value="TPP-bd_CS"/>
</dbReference>
<feature type="binding site" evidence="9">
    <location>
        <position position="435"/>
    </location>
    <ligand>
        <name>Mg(2+)</name>
        <dbReference type="ChEBI" id="CHEBI:18420"/>
    </ligand>
</feature>
<dbReference type="SUPFAM" id="SSF52467">
    <property type="entry name" value="DHS-like NAD/FAD-binding domain"/>
    <property type="match status" value="1"/>
</dbReference>
<comment type="cofactor">
    <cofactor evidence="2">
        <name>thiamine diphosphate</name>
        <dbReference type="ChEBI" id="CHEBI:58937"/>
    </cofactor>
</comment>
<dbReference type="GO" id="GO:0005829">
    <property type="term" value="C:cytosol"/>
    <property type="evidence" value="ECO:0007669"/>
    <property type="project" value="TreeGrafter"/>
</dbReference>
<comment type="cofactor">
    <cofactor evidence="9">
        <name>Mg(2+)</name>
        <dbReference type="ChEBI" id="CHEBI:18420"/>
    </cofactor>
    <text evidence="9">Binds 1 Mg(2+) per subunit.</text>
</comment>
<keyword evidence="14" id="KW-0670">Pyruvate</keyword>
<dbReference type="InterPro" id="IPR012110">
    <property type="entry name" value="PDC/IPDC-like"/>
</dbReference>
<keyword evidence="7 10" id="KW-0786">Thiamine pyrophosphate</keyword>
<dbReference type="PROSITE" id="PS00187">
    <property type="entry name" value="TPP_ENZYMES"/>
    <property type="match status" value="1"/>
</dbReference>
<evidence type="ECO:0000256" key="10">
    <source>
        <dbReference type="RuleBase" id="RU362132"/>
    </source>
</evidence>
<dbReference type="Proteomes" id="UP000234240">
    <property type="component" value="Unassembled WGS sequence"/>
</dbReference>
<feature type="domain" description="Thiamine pyrophosphate enzyme TPP-binding" evidence="12">
    <location>
        <begin position="397"/>
        <end position="529"/>
    </location>
</feature>
<dbReference type="PANTHER" id="PTHR43452:SF30">
    <property type="entry name" value="PYRUVATE DECARBOXYLASE ISOZYME 1-RELATED"/>
    <property type="match status" value="1"/>
</dbReference>
<dbReference type="Gene3D" id="3.40.50.970">
    <property type="match status" value="2"/>
</dbReference>
<feature type="binding site" evidence="9">
    <location>
        <position position="462"/>
    </location>
    <ligand>
        <name>Mg(2+)</name>
        <dbReference type="ChEBI" id="CHEBI:18420"/>
    </ligand>
</feature>
<accession>A0A2N5E0V3</accession>
<feature type="domain" description="Thiamine pyrophosphate enzyme central" evidence="11">
    <location>
        <begin position="202"/>
        <end position="326"/>
    </location>
</feature>
<dbReference type="InterPro" id="IPR029035">
    <property type="entry name" value="DHS-like_NAD/FAD-binding_dom"/>
</dbReference>
<dbReference type="OrthoDB" id="9785953at2"/>
<dbReference type="PANTHER" id="PTHR43452">
    <property type="entry name" value="PYRUVATE DECARBOXYLASE"/>
    <property type="match status" value="1"/>
</dbReference>